<dbReference type="PANTHER" id="PTHR12002">
    <property type="entry name" value="CLAUDIN"/>
    <property type="match status" value="1"/>
</dbReference>
<evidence type="ECO:0000256" key="8">
    <source>
        <dbReference type="ARBA" id="ARBA00022989"/>
    </source>
</evidence>
<organism evidence="11 12">
    <name type="scientific">Salvator merianae</name>
    <name type="common">Argentine black and white tegu</name>
    <name type="synonym">Tupinambis merianae</name>
    <dbReference type="NCBI Taxonomy" id="96440"/>
    <lineage>
        <taxon>Eukaryota</taxon>
        <taxon>Metazoa</taxon>
        <taxon>Chordata</taxon>
        <taxon>Craniata</taxon>
        <taxon>Vertebrata</taxon>
        <taxon>Euteleostomi</taxon>
        <taxon>Lepidosauria</taxon>
        <taxon>Squamata</taxon>
        <taxon>Bifurcata</taxon>
        <taxon>Unidentata</taxon>
        <taxon>Episquamata</taxon>
        <taxon>Laterata</taxon>
        <taxon>Teiioidea</taxon>
        <taxon>Teiidae</taxon>
        <taxon>Salvator</taxon>
    </lineage>
</organism>
<dbReference type="GO" id="GO:0005923">
    <property type="term" value="C:bicellular tight junction"/>
    <property type="evidence" value="ECO:0007669"/>
    <property type="project" value="UniProtKB-SubCell"/>
</dbReference>
<keyword evidence="12" id="KW-1185">Reference proteome</keyword>
<evidence type="ECO:0000256" key="9">
    <source>
        <dbReference type="ARBA" id="ARBA00023136"/>
    </source>
</evidence>
<keyword evidence="6 10" id="KW-0812">Transmembrane</keyword>
<feature type="transmembrane region" description="Helical" evidence="10">
    <location>
        <begin position="79"/>
        <end position="97"/>
    </location>
</feature>
<comment type="subcellular location">
    <subcellularLocation>
        <location evidence="1">Cell junction</location>
        <location evidence="1">Tight junction</location>
    </subcellularLocation>
    <subcellularLocation>
        <location evidence="2">Cell membrane</location>
        <topology evidence="2">Multi-pass membrane protein</topology>
    </subcellularLocation>
</comment>
<evidence type="ECO:0000313" key="12">
    <source>
        <dbReference type="Proteomes" id="UP000694421"/>
    </source>
</evidence>
<evidence type="ECO:0000256" key="3">
    <source>
        <dbReference type="ARBA" id="ARBA00008295"/>
    </source>
</evidence>
<comment type="similarity">
    <text evidence="3">Belongs to the claudin family.</text>
</comment>
<dbReference type="PRINTS" id="PR01077">
    <property type="entry name" value="CLAUDIN"/>
</dbReference>
<accession>A0A8D0DJ53</accession>
<proteinExistence type="inferred from homology"/>
<reference evidence="11" key="2">
    <citation type="submission" date="2025-09" db="UniProtKB">
        <authorList>
            <consortium name="Ensembl"/>
        </authorList>
    </citation>
    <scope>IDENTIFICATION</scope>
</reference>
<name>A0A8D0DJ53_SALMN</name>
<feature type="transmembrane region" description="Helical" evidence="10">
    <location>
        <begin position="117"/>
        <end position="136"/>
    </location>
</feature>
<dbReference type="Gene3D" id="1.20.140.150">
    <property type="match status" value="1"/>
</dbReference>
<keyword evidence="4" id="KW-0796">Tight junction</keyword>
<dbReference type="GO" id="GO:0005198">
    <property type="term" value="F:structural molecule activity"/>
    <property type="evidence" value="ECO:0007669"/>
    <property type="project" value="InterPro"/>
</dbReference>
<dbReference type="GO" id="GO:0005886">
    <property type="term" value="C:plasma membrane"/>
    <property type="evidence" value="ECO:0007669"/>
    <property type="project" value="UniProtKB-SubCell"/>
</dbReference>
<keyword evidence="9 10" id="KW-0472">Membrane</keyword>
<protein>
    <recommendedName>
        <fullName evidence="13">Claudin</fullName>
    </recommendedName>
</protein>
<sequence length="250" mass="27758">MATGMMVLGLVVAPMGWILILAATVTPQWREFPKRPGFPQDIFFSDGLWESCMEVTSVQDMICQTIPGEMAIFWPLQMVRVLTIISVLTGFLSYVLAHVGARWWSGHPNCCVTGGSGLLLLLSGVLYLCATSYMAYDILDKMASSQASEMDKYHLGTCLYLGWSGGVVEVFAGMCLATGFQTKNGNGLRTPCVPCLGFFSRHLEAILLKRIHTEKCNHNPQHYTWFLPQDAEIQYNPCSQNVQAIFLQLS</sequence>
<evidence type="ECO:0000256" key="2">
    <source>
        <dbReference type="ARBA" id="ARBA00004651"/>
    </source>
</evidence>
<dbReference type="AlphaFoldDB" id="A0A8D0DJ53"/>
<feature type="transmembrane region" description="Helical" evidence="10">
    <location>
        <begin position="6"/>
        <end position="25"/>
    </location>
</feature>
<evidence type="ECO:0000256" key="4">
    <source>
        <dbReference type="ARBA" id="ARBA00022427"/>
    </source>
</evidence>
<dbReference type="InterPro" id="IPR006187">
    <property type="entry name" value="Claudin"/>
</dbReference>
<dbReference type="Pfam" id="PF00822">
    <property type="entry name" value="PMP22_Claudin"/>
    <property type="match status" value="1"/>
</dbReference>
<keyword evidence="7" id="KW-0965">Cell junction</keyword>
<dbReference type="GeneTree" id="ENSGT00960000192694"/>
<dbReference type="Ensembl" id="ENSSMRT00000001870.1">
    <property type="protein sequence ID" value="ENSSMRP00000001563.1"/>
    <property type="gene ID" value="ENSSMRG00000001359.1"/>
</dbReference>
<dbReference type="Proteomes" id="UP000694421">
    <property type="component" value="Unplaced"/>
</dbReference>
<evidence type="ECO:0000256" key="5">
    <source>
        <dbReference type="ARBA" id="ARBA00022475"/>
    </source>
</evidence>
<feature type="transmembrane region" description="Helical" evidence="10">
    <location>
        <begin position="157"/>
        <end position="180"/>
    </location>
</feature>
<reference evidence="11" key="1">
    <citation type="submission" date="2025-08" db="UniProtKB">
        <authorList>
            <consortium name="Ensembl"/>
        </authorList>
    </citation>
    <scope>IDENTIFICATION</scope>
</reference>
<evidence type="ECO:0000256" key="6">
    <source>
        <dbReference type="ARBA" id="ARBA00022692"/>
    </source>
</evidence>
<evidence type="ECO:0000256" key="10">
    <source>
        <dbReference type="SAM" id="Phobius"/>
    </source>
</evidence>
<keyword evidence="5" id="KW-1003">Cell membrane</keyword>
<evidence type="ECO:0000256" key="1">
    <source>
        <dbReference type="ARBA" id="ARBA00004435"/>
    </source>
</evidence>
<evidence type="ECO:0008006" key="13">
    <source>
        <dbReference type="Google" id="ProtNLM"/>
    </source>
</evidence>
<evidence type="ECO:0000313" key="11">
    <source>
        <dbReference type="Ensembl" id="ENSSMRP00000001563.1"/>
    </source>
</evidence>
<dbReference type="InterPro" id="IPR004031">
    <property type="entry name" value="PMP22/EMP/MP20/Claudin"/>
</dbReference>
<dbReference type="OMA" id="WESCMEV"/>
<keyword evidence="8 10" id="KW-1133">Transmembrane helix</keyword>
<evidence type="ECO:0000256" key="7">
    <source>
        <dbReference type="ARBA" id="ARBA00022949"/>
    </source>
</evidence>